<dbReference type="Gene3D" id="3.30.1300.10">
    <property type="entry name" value="Pantoate-beta-alanine ligase, C-terminal domain"/>
    <property type="match status" value="1"/>
</dbReference>
<comment type="function">
    <text evidence="12 13">Catalyzes the condensation of pantoate with beta-alanine in an ATP-dependent reaction via a pantoyl-adenylate intermediate.</text>
</comment>
<dbReference type="EMBL" id="FMUX01000031">
    <property type="protein sequence ID" value="SCY87867.1"/>
    <property type="molecule type" value="Genomic_DNA"/>
</dbReference>
<protein>
    <recommendedName>
        <fullName evidence="5 13">Pantothenate synthetase</fullName>
        <shortName evidence="13">PS</shortName>
        <ecNumber evidence="4 13">6.3.2.1</ecNumber>
    </recommendedName>
    <alternativeName>
        <fullName evidence="13">Pantoate--beta-alanine ligase</fullName>
    </alternativeName>
    <alternativeName>
        <fullName evidence="13">Pantoate-activating enzyme</fullName>
    </alternativeName>
</protein>
<dbReference type="InterPro" id="IPR014729">
    <property type="entry name" value="Rossmann-like_a/b/a_fold"/>
</dbReference>
<comment type="similarity">
    <text evidence="3 13">Belongs to the pantothenate synthetase family.</text>
</comment>
<dbReference type="GO" id="GO:0015940">
    <property type="term" value="P:pantothenate biosynthetic process"/>
    <property type="evidence" value="ECO:0007669"/>
    <property type="project" value="UniProtKB-UniRule"/>
</dbReference>
<feature type="binding site" evidence="13">
    <location>
        <begin position="147"/>
        <end position="150"/>
    </location>
    <ligand>
        <name>ATP</name>
        <dbReference type="ChEBI" id="CHEBI:30616"/>
    </ligand>
</feature>
<keyword evidence="7 13" id="KW-0436">Ligase</keyword>
<name>A0A1G5JHT1_9BACT</name>
<dbReference type="InterPro" id="IPR042176">
    <property type="entry name" value="Pantoate_ligase_C"/>
</dbReference>
<evidence type="ECO:0000256" key="8">
    <source>
        <dbReference type="ARBA" id="ARBA00022655"/>
    </source>
</evidence>
<dbReference type="Gene3D" id="3.40.50.620">
    <property type="entry name" value="HUPs"/>
    <property type="match status" value="1"/>
</dbReference>
<dbReference type="NCBIfam" id="TIGR00018">
    <property type="entry name" value="panC"/>
    <property type="match status" value="1"/>
</dbReference>
<evidence type="ECO:0000256" key="2">
    <source>
        <dbReference type="ARBA" id="ARBA00004990"/>
    </source>
</evidence>
<comment type="pathway">
    <text evidence="2 13">Cofactor biosynthesis; (R)-pantothenate biosynthesis; (R)-pantothenate from (R)-pantoate and beta-alanine: step 1/1.</text>
</comment>
<dbReference type="GO" id="GO:0005829">
    <property type="term" value="C:cytosol"/>
    <property type="evidence" value="ECO:0007669"/>
    <property type="project" value="TreeGrafter"/>
</dbReference>
<keyword evidence="15" id="KW-1185">Reference proteome</keyword>
<dbReference type="EC" id="6.3.2.1" evidence="4 13"/>
<dbReference type="FunFam" id="3.30.1300.10:FF:000001">
    <property type="entry name" value="Pantothenate synthetase"/>
    <property type="match status" value="1"/>
</dbReference>
<evidence type="ECO:0000256" key="4">
    <source>
        <dbReference type="ARBA" id="ARBA00012219"/>
    </source>
</evidence>
<evidence type="ECO:0000256" key="12">
    <source>
        <dbReference type="ARBA" id="ARBA00055042"/>
    </source>
</evidence>
<sequence length="282" mass="30924">MDVIGSIHEMQSLSDSLRQKGKRIAFVPTMGFLHDGHLSLMREAKKHADILVTSIFVNPAQFGPNEDLDAYPRAMESDLAKSREVGVDVVFTPTNDQIYPEGYETYVQLETLPNHLCGLSRPVFFKGITTVVTKLFNIIKPHVAVFGEKDFQQLAIIRRMVKDLNMDIEIIGGALVREADGLAMSSRNAYLSEEERTEGLRLSQSLAKARAMVAGGETDTSAIRAMAEAHLTGCPAISVDYISLCDPETLDETATITGPTLMALAVMLGKTRLIDNTVLVPQ</sequence>
<feature type="binding site" evidence="13">
    <location>
        <begin position="30"/>
        <end position="37"/>
    </location>
    <ligand>
        <name>ATP</name>
        <dbReference type="ChEBI" id="CHEBI:30616"/>
    </ligand>
</feature>
<dbReference type="GO" id="GO:0004592">
    <property type="term" value="F:pantoate-beta-alanine ligase activity"/>
    <property type="evidence" value="ECO:0007669"/>
    <property type="project" value="UniProtKB-UniRule"/>
</dbReference>
<dbReference type="InterPro" id="IPR003721">
    <property type="entry name" value="Pantoate_ligase"/>
</dbReference>
<reference evidence="14 15" key="1">
    <citation type="submission" date="2016-10" db="EMBL/GenBank/DDBJ databases">
        <authorList>
            <person name="de Groot N.N."/>
        </authorList>
    </citation>
    <scope>NUCLEOTIDE SEQUENCE [LARGE SCALE GENOMIC DNA]</scope>
    <source>
        <strain evidence="14 15">AA1</strain>
    </source>
</reference>
<feature type="binding site" evidence="13">
    <location>
        <position position="176"/>
    </location>
    <ligand>
        <name>ATP</name>
        <dbReference type="ChEBI" id="CHEBI:30616"/>
    </ligand>
</feature>
<accession>A0A1G5JHT1</accession>
<dbReference type="OrthoDB" id="9773087at2"/>
<dbReference type="RefSeq" id="WP_092215558.1">
    <property type="nucleotide sequence ID" value="NZ_FMUX01000031.1"/>
</dbReference>
<feature type="binding site" evidence="13">
    <location>
        <begin position="184"/>
        <end position="187"/>
    </location>
    <ligand>
        <name>ATP</name>
        <dbReference type="ChEBI" id="CHEBI:30616"/>
    </ligand>
</feature>
<evidence type="ECO:0000256" key="13">
    <source>
        <dbReference type="HAMAP-Rule" id="MF_00158"/>
    </source>
</evidence>
<dbReference type="SUPFAM" id="SSF52374">
    <property type="entry name" value="Nucleotidylyl transferase"/>
    <property type="match status" value="1"/>
</dbReference>
<dbReference type="STRING" id="419481.SAMN05216233_13124"/>
<evidence type="ECO:0000313" key="14">
    <source>
        <dbReference type="EMBL" id="SCY87867.1"/>
    </source>
</evidence>
<dbReference type="UniPathway" id="UPA00028">
    <property type="reaction ID" value="UER00005"/>
</dbReference>
<proteinExistence type="inferred from homology"/>
<feature type="binding site" evidence="13">
    <location>
        <position position="61"/>
    </location>
    <ligand>
        <name>(R)-pantoate</name>
        <dbReference type="ChEBI" id="CHEBI:15980"/>
    </ligand>
</feature>
<evidence type="ECO:0000256" key="5">
    <source>
        <dbReference type="ARBA" id="ARBA00014155"/>
    </source>
</evidence>
<feature type="binding site" evidence="13">
    <location>
        <position position="61"/>
    </location>
    <ligand>
        <name>beta-alanine</name>
        <dbReference type="ChEBI" id="CHEBI:57966"/>
    </ligand>
</feature>
<dbReference type="NCBIfam" id="TIGR00125">
    <property type="entry name" value="cyt_tran_rel"/>
    <property type="match status" value="1"/>
</dbReference>
<evidence type="ECO:0000256" key="9">
    <source>
        <dbReference type="ARBA" id="ARBA00022741"/>
    </source>
</evidence>
<dbReference type="FunFam" id="3.40.50.620:FF:000114">
    <property type="entry name" value="Pantothenate synthetase"/>
    <property type="match status" value="1"/>
</dbReference>
<dbReference type="CDD" id="cd00560">
    <property type="entry name" value="PanC"/>
    <property type="match status" value="1"/>
</dbReference>
<comment type="miscellaneous">
    <text evidence="13">The reaction proceeds by a bi uni uni bi ping pong mechanism.</text>
</comment>
<evidence type="ECO:0000256" key="10">
    <source>
        <dbReference type="ARBA" id="ARBA00022840"/>
    </source>
</evidence>
<evidence type="ECO:0000256" key="7">
    <source>
        <dbReference type="ARBA" id="ARBA00022598"/>
    </source>
</evidence>
<feature type="binding site" evidence="13">
    <location>
        <position position="153"/>
    </location>
    <ligand>
        <name>(R)-pantoate</name>
        <dbReference type="ChEBI" id="CHEBI:15980"/>
    </ligand>
</feature>
<evidence type="ECO:0000256" key="6">
    <source>
        <dbReference type="ARBA" id="ARBA00022490"/>
    </source>
</evidence>
<dbReference type="PANTHER" id="PTHR21299:SF1">
    <property type="entry name" value="PANTOATE--BETA-ALANINE LIGASE"/>
    <property type="match status" value="1"/>
</dbReference>
<dbReference type="Proteomes" id="UP000198870">
    <property type="component" value="Unassembled WGS sequence"/>
</dbReference>
<comment type="catalytic activity">
    <reaction evidence="11 13">
        <text>(R)-pantoate + beta-alanine + ATP = (R)-pantothenate + AMP + diphosphate + H(+)</text>
        <dbReference type="Rhea" id="RHEA:10912"/>
        <dbReference type="ChEBI" id="CHEBI:15378"/>
        <dbReference type="ChEBI" id="CHEBI:15980"/>
        <dbReference type="ChEBI" id="CHEBI:29032"/>
        <dbReference type="ChEBI" id="CHEBI:30616"/>
        <dbReference type="ChEBI" id="CHEBI:33019"/>
        <dbReference type="ChEBI" id="CHEBI:57966"/>
        <dbReference type="ChEBI" id="CHEBI:456215"/>
        <dbReference type="EC" id="6.3.2.1"/>
    </reaction>
</comment>
<keyword evidence="6 13" id="KW-0963">Cytoplasm</keyword>
<evidence type="ECO:0000256" key="11">
    <source>
        <dbReference type="ARBA" id="ARBA00048258"/>
    </source>
</evidence>
<keyword evidence="8 13" id="KW-0566">Pantothenate biosynthesis</keyword>
<evidence type="ECO:0000256" key="1">
    <source>
        <dbReference type="ARBA" id="ARBA00004496"/>
    </source>
</evidence>
<dbReference type="HAMAP" id="MF_00158">
    <property type="entry name" value="PanC"/>
    <property type="match status" value="1"/>
</dbReference>
<evidence type="ECO:0000313" key="15">
    <source>
        <dbReference type="Proteomes" id="UP000198870"/>
    </source>
</evidence>
<dbReference type="PANTHER" id="PTHR21299">
    <property type="entry name" value="CYTIDYLATE KINASE/PANTOATE-BETA-ALANINE LIGASE"/>
    <property type="match status" value="1"/>
</dbReference>
<comment type="subcellular location">
    <subcellularLocation>
        <location evidence="1 13">Cytoplasm</location>
    </subcellularLocation>
</comment>
<dbReference type="Pfam" id="PF02569">
    <property type="entry name" value="Pantoate_ligase"/>
    <property type="match status" value="1"/>
</dbReference>
<organism evidence="14 15">
    <name type="scientific">Desulfoluna spongiiphila</name>
    <dbReference type="NCBI Taxonomy" id="419481"/>
    <lineage>
        <taxon>Bacteria</taxon>
        <taxon>Pseudomonadati</taxon>
        <taxon>Thermodesulfobacteriota</taxon>
        <taxon>Desulfobacteria</taxon>
        <taxon>Desulfobacterales</taxon>
        <taxon>Desulfolunaceae</taxon>
        <taxon>Desulfoluna</taxon>
    </lineage>
</organism>
<evidence type="ECO:0000256" key="3">
    <source>
        <dbReference type="ARBA" id="ARBA00009256"/>
    </source>
</evidence>
<dbReference type="GO" id="GO:0005524">
    <property type="term" value="F:ATP binding"/>
    <property type="evidence" value="ECO:0007669"/>
    <property type="project" value="UniProtKB-KW"/>
</dbReference>
<dbReference type="InterPro" id="IPR004821">
    <property type="entry name" value="Cyt_trans-like"/>
</dbReference>
<dbReference type="AlphaFoldDB" id="A0A1G5JHT1"/>
<keyword evidence="9 13" id="KW-0547">Nucleotide-binding</keyword>
<comment type="subunit">
    <text evidence="13">Homodimer.</text>
</comment>
<gene>
    <name evidence="13" type="primary">panC</name>
    <name evidence="14" type="ORF">SAMN05216233_13124</name>
</gene>
<feature type="active site" description="Proton donor" evidence="13">
    <location>
        <position position="37"/>
    </location>
</feature>
<keyword evidence="10 13" id="KW-0067">ATP-binding</keyword>